<name>A0ABU8YU62_9CYAN</name>
<dbReference type="EMBL" id="JBBLXS010000461">
    <property type="protein sequence ID" value="MEK0187885.1"/>
    <property type="molecule type" value="Genomic_DNA"/>
</dbReference>
<keyword evidence="2" id="KW-1185">Reference proteome</keyword>
<protein>
    <submittedName>
        <fullName evidence="1">Uncharacterized protein</fullName>
    </submittedName>
</protein>
<organism evidence="1 2">
    <name type="scientific">Microcoleus anatoxicus PTRS2</name>
    <dbReference type="NCBI Taxonomy" id="2705321"/>
    <lineage>
        <taxon>Bacteria</taxon>
        <taxon>Bacillati</taxon>
        <taxon>Cyanobacteriota</taxon>
        <taxon>Cyanophyceae</taxon>
        <taxon>Oscillatoriophycideae</taxon>
        <taxon>Oscillatoriales</taxon>
        <taxon>Microcoleaceae</taxon>
        <taxon>Microcoleus</taxon>
        <taxon>Microcoleus anatoxicus</taxon>
    </lineage>
</organism>
<comment type="caution">
    <text evidence="1">The sequence shown here is derived from an EMBL/GenBank/DDBJ whole genome shotgun (WGS) entry which is preliminary data.</text>
</comment>
<evidence type="ECO:0000313" key="1">
    <source>
        <dbReference type="EMBL" id="MEK0187885.1"/>
    </source>
</evidence>
<proteinExistence type="predicted"/>
<dbReference type="RefSeq" id="WP_340521106.1">
    <property type="nucleotide sequence ID" value="NZ_JBBLXS010000461.1"/>
</dbReference>
<reference evidence="1 2" key="1">
    <citation type="journal article" date="2020" name="Harmful Algae">
        <title>Molecular and morphological characterization of a novel dihydroanatoxin-a producing Microcoleus species (cyanobacteria) from the Russian River, California, USA.</title>
        <authorList>
            <person name="Conklin K.Y."/>
            <person name="Stancheva R."/>
            <person name="Otten T.G."/>
            <person name="Fadness R."/>
            <person name="Boyer G.L."/>
            <person name="Read B."/>
            <person name="Zhang X."/>
            <person name="Sheath R.G."/>
        </authorList>
    </citation>
    <scope>NUCLEOTIDE SEQUENCE [LARGE SCALE GENOMIC DNA]</scope>
    <source>
        <strain evidence="1 2">PTRS2</strain>
    </source>
</reference>
<accession>A0ABU8YU62</accession>
<evidence type="ECO:0000313" key="2">
    <source>
        <dbReference type="Proteomes" id="UP001384579"/>
    </source>
</evidence>
<dbReference type="Proteomes" id="UP001384579">
    <property type="component" value="Unassembled WGS sequence"/>
</dbReference>
<sequence>MWDVVLQVAASFLIGAAVGYGVAAIVEALSRAFARLWENLVAVAKEIFGYVKEATQRYLALIAQFLDNNWDEIETQLRSQLGYSADWIIAIFQEGRDAFLQIAHPRTYQNQSLIFSLGIAEDQAQLPSRQNPIVTRLSLS</sequence>
<gene>
    <name evidence="1" type="ORF">WMG39_24035</name>
</gene>